<feature type="region of interest" description="Disordered" evidence="1">
    <location>
        <begin position="941"/>
        <end position="1009"/>
    </location>
</feature>
<feature type="region of interest" description="Disordered" evidence="1">
    <location>
        <begin position="225"/>
        <end position="378"/>
    </location>
</feature>
<dbReference type="Pfam" id="PF19516">
    <property type="entry name" value="DUF6049"/>
    <property type="match status" value="2"/>
</dbReference>
<feature type="chain" id="PRO_5031300609" description="Secreted protein" evidence="3">
    <location>
        <begin position="23"/>
        <end position="1009"/>
    </location>
</feature>
<evidence type="ECO:0000256" key="3">
    <source>
        <dbReference type="SAM" id="SignalP"/>
    </source>
</evidence>
<feature type="compositionally biased region" description="Low complexity" evidence="1">
    <location>
        <begin position="263"/>
        <end position="282"/>
    </location>
</feature>
<evidence type="ECO:0000313" key="4">
    <source>
        <dbReference type="EMBL" id="VDG75340.1"/>
    </source>
</evidence>
<accession>A0A7Z8Y721</accession>
<organism evidence="4 5">
    <name type="scientific">Actinobaculum suis</name>
    <dbReference type="NCBI Taxonomy" id="1657"/>
    <lineage>
        <taxon>Bacteria</taxon>
        <taxon>Bacillati</taxon>
        <taxon>Actinomycetota</taxon>
        <taxon>Actinomycetes</taxon>
        <taxon>Actinomycetales</taxon>
        <taxon>Actinomycetaceae</taxon>
        <taxon>Actinobaculum</taxon>
    </lineage>
</organism>
<reference evidence="4 5" key="1">
    <citation type="submission" date="2018-11" db="EMBL/GenBank/DDBJ databases">
        <authorList>
            <consortium name="Pathogen Informatics"/>
        </authorList>
    </citation>
    <scope>NUCLEOTIDE SEQUENCE [LARGE SCALE GENOMIC DNA]</scope>
    <source>
        <strain evidence="4 5">NCTC10327</strain>
    </source>
</reference>
<feature type="compositionally biased region" description="Gly residues" evidence="1">
    <location>
        <begin position="297"/>
        <end position="321"/>
    </location>
</feature>
<keyword evidence="3" id="KW-0732">Signal</keyword>
<dbReference type="Proteomes" id="UP000269974">
    <property type="component" value="Unassembled WGS sequence"/>
</dbReference>
<dbReference type="RefSeq" id="WP_185933527.1">
    <property type="nucleotide sequence ID" value="NZ_UYIO01000001.1"/>
</dbReference>
<dbReference type="AlphaFoldDB" id="A0A7Z8Y721"/>
<name>A0A7Z8Y721_9ACTO</name>
<feature type="compositionally biased region" description="Low complexity" evidence="1">
    <location>
        <begin position="471"/>
        <end position="496"/>
    </location>
</feature>
<evidence type="ECO:0000256" key="2">
    <source>
        <dbReference type="SAM" id="Phobius"/>
    </source>
</evidence>
<evidence type="ECO:0008006" key="6">
    <source>
        <dbReference type="Google" id="ProtNLM"/>
    </source>
</evidence>
<feature type="region of interest" description="Disordered" evidence="1">
    <location>
        <begin position="598"/>
        <end position="650"/>
    </location>
</feature>
<proteinExistence type="predicted"/>
<keyword evidence="2" id="KW-0472">Membrane</keyword>
<evidence type="ECO:0000256" key="1">
    <source>
        <dbReference type="SAM" id="MobiDB-lite"/>
    </source>
</evidence>
<keyword evidence="2" id="KW-0812">Transmembrane</keyword>
<protein>
    <recommendedName>
        <fullName evidence="6">Secreted protein</fullName>
    </recommendedName>
</protein>
<feature type="compositionally biased region" description="Polar residues" evidence="1">
    <location>
        <begin position="348"/>
        <end position="363"/>
    </location>
</feature>
<feature type="transmembrane region" description="Helical" evidence="2">
    <location>
        <begin position="915"/>
        <end position="933"/>
    </location>
</feature>
<comment type="caution">
    <text evidence="4">The sequence shown here is derived from an EMBL/GenBank/DDBJ whole genome shotgun (WGS) entry which is preliminary data.</text>
</comment>
<feature type="compositionally biased region" description="Gly residues" evidence="1">
    <location>
        <begin position="616"/>
        <end position="641"/>
    </location>
</feature>
<feature type="compositionally biased region" description="Low complexity" evidence="1">
    <location>
        <begin position="598"/>
        <end position="615"/>
    </location>
</feature>
<feature type="compositionally biased region" description="Polar residues" evidence="1">
    <location>
        <begin position="497"/>
        <end position="506"/>
    </location>
</feature>
<feature type="signal peptide" evidence="3">
    <location>
        <begin position="1"/>
        <end position="22"/>
    </location>
</feature>
<feature type="compositionally biased region" description="Basic residues" evidence="1">
    <location>
        <begin position="958"/>
        <end position="970"/>
    </location>
</feature>
<evidence type="ECO:0000313" key="5">
    <source>
        <dbReference type="Proteomes" id="UP000269974"/>
    </source>
</evidence>
<feature type="compositionally biased region" description="Gly residues" evidence="1">
    <location>
        <begin position="333"/>
        <end position="347"/>
    </location>
</feature>
<dbReference type="InterPro" id="IPR046112">
    <property type="entry name" value="DUF6049"/>
</dbReference>
<keyword evidence="2" id="KW-1133">Transmembrane helix</keyword>
<feature type="region of interest" description="Disordered" evidence="1">
    <location>
        <begin position="466"/>
        <end position="518"/>
    </location>
</feature>
<sequence length="1009" mass="101011">MCILAATFQGSLSLLASPEAAAARTATSTVATATSATSGAKTASFLPLDNPDTEHATELAVRISSVGEPILAQKADITVTAEVKNTSAKPLRLEHLSLYAERSTADTREAILDFMGGAPASLGLLAEEEPKQDLAPGQTASFTLRLDRKFVSWGEGAQWGPRGIQVTAEAGGISAMDRSMLIIGPDHELEKVPAGIVLPLTVRPENIANLPSVSETVQQEVIANSRNGGKSPAKGEKPETPAPQSAETQSAETGANGTGTEGANGTENQSGAPADANNDAGASGNGTGPAARNDAGAPGGNEGSGGNGNPGANGNSGGNGTPGTDASPSANGNSGGNGNSNGNGTPGTKGTASPGQEAGSNGTEGAGKDAARGAANGERGRLATDAQLSALAFLDRPGVTVALDPLLRSDVRFTQALQDMVGRGSLDFVYLPAGDADVAAFAHSPSGQNLLGEAVARAINLATEQGGAGTAGTTRAAGTAETPAAETPTGPEAPTASDTQNATETPSAPAGPPTPLGLVDYGADAASVATAASAGLGPLLVHSGDITTTSRTMPGAPISVVTGEGQTVPALMVDDAISHALAGRLYSYDAAGDAAENGANGTAETAAGGTETAAGGADGSDAGGAESGEGGAEAGAGGEGGAENNAPAGVGELDEVDSRQVTLALSAQSYLEKPDSSRSQLLAVDRAWLDAGAGYVNAETVRKNADALLTAPWITASSPAQLNAATERTTANMAEKNIAAGEANPRELRSAAESMQDISSVARITSTPSMITNPSWDRAMLSAGASLRARPDVRADLVAGLEETANWLQDAVSIQASSTINVISETTELPVHVRNDLPMPIGVVVRLSAPDYRIVPKEEVAATIPAASTTTVSVPIRASGSGNIVLSAVVTDPPGQVTSAVQTIRVRVRAGWETAGTTIAAIIFGLVLITGLVRSVHRGRRSRAVAPGEHMQNVKQDRQRRRKARAKHAGKHGEKGAEAAATAEAGARWPGPGCSNTAGSVAESGKDPD</sequence>
<gene>
    <name evidence="4" type="ORF">NCTC10327_00067</name>
</gene>
<feature type="compositionally biased region" description="Low complexity" evidence="1">
    <location>
        <begin position="978"/>
        <end position="988"/>
    </location>
</feature>
<dbReference type="EMBL" id="UYIO01000001">
    <property type="protein sequence ID" value="VDG75340.1"/>
    <property type="molecule type" value="Genomic_DNA"/>
</dbReference>